<name>A0AA39VVM7_ACESA</name>
<protein>
    <recommendedName>
        <fullName evidence="1">Reverse transcriptase Ty1/copia-type domain-containing protein</fullName>
    </recommendedName>
</protein>
<keyword evidence="4" id="KW-1185">Reference proteome</keyword>
<gene>
    <name evidence="2" type="ORF">LWI29_002632</name>
    <name evidence="3" type="ORF">LWI29_028352</name>
</gene>
<feature type="domain" description="Reverse transcriptase Ty1/copia-type" evidence="1">
    <location>
        <begin position="1"/>
        <end position="165"/>
    </location>
</feature>
<dbReference type="SUPFAM" id="SSF56672">
    <property type="entry name" value="DNA/RNA polymerases"/>
    <property type="match status" value="1"/>
</dbReference>
<evidence type="ECO:0000313" key="2">
    <source>
        <dbReference type="EMBL" id="KAK0594139.1"/>
    </source>
</evidence>
<dbReference type="AlphaFoldDB" id="A0AA39VVM7"/>
<sequence>MDVKTAFLYGDLDETIYMTRPEDFVSKTKPSQVCLLKKSLYGLKQAPRQWYKRFDTLITSLGFNKSKYDACFYFSSENIDTTVYLLLYVDDMLIASKDMSRIRDLKKKLKFEFEMKDLGNAKRILGIEILRVREKSRLCLFQSKYLSKLVDRFAMKNCKPANVPLSSSFVLFAALSSKTLEENRLMKTVPYSSAVGSIMYSMISARPDLAQAISVMSRYMANPRKGHWNAM</sequence>
<evidence type="ECO:0000313" key="4">
    <source>
        <dbReference type="Proteomes" id="UP001168877"/>
    </source>
</evidence>
<dbReference type="EMBL" id="JAUESC010000109">
    <property type="protein sequence ID" value="KAK0594139.1"/>
    <property type="molecule type" value="Genomic_DNA"/>
</dbReference>
<proteinExistence type="predicted"/>
<reference evidence="3" key="1">
    <citation type="journal article" date="2022" name="Plant J.">
        <title>Strategies of tolerance reflected in two North American maple genomes.</title>
        <authorList>
            <person name="McEvoy S.L."/>
            <person name="Sezen U.U."/>
            <person name="Trouern-Trend A."/>
            <person name="McMahon S.M."/>
            <person name="Schaberg P.G."/>
            <person name="Yang J."/>
            <person name="Wegrzyn J.L."/>
            <person name="Swenson N.G."/>
        </authorList>
    </citation>
    <scope>NUCLEOTIDE SEQUENCE</scope>
    <source>
        <strain evidence="3">NS2018</strain>
    </source>
</reference>
<evidence type="ECO:0000259" key="1">
    <source>
        <dbReference type="Pfam" id="PF07727"/>
    </source>
</evidence>
<comment type="caution">
    <text evidence="3">The sequence shown here is derived from an EMBL/GenBank/DDBJ whole genome shotgun (WGS) entry which is preliminary data.</text>
</comment>
<accession>A0AA39VVM7</accession>
<dbReference type="EMBL" id="JAUESC010000104">
    <property type="protein sequence ID" value="KAK0594175.1"/>
    <property type="molecule type" value="Genomic_DNA"/>
</dbReference>
<evidence type="ECO:0000313" key="3">
    <source>
        <dbReference type="EMBL" id="KAK0594175.1"/>
    </source>
</evidence>
<organism evidence="3 4">
    <name type="scientific">Acer saccharum</name>
    <name type="common">Sugar maple</name>
    <dbReference type="NCBI Taxonomy" id="4024"/>
    <lineage>
        <taxon>Eukaryota</taxon>
        <taxon>Viridiplantae</taxon>
        <taxon>Streptophyta</taxon>
        <taxon>Embryophyta</taxon>
        <taxon>Tracheophyta</taxon>
        <taxon>Spermatophyta</taxon>
        <taxon>Magnoliopsida</taxon>
        <taxon>eudicotyledons</taxon>
        <taxon>Gunneridae</taxon>
        <taxon>Pentapetalae</taxon>
        <taxon>rosids</taxon>
        <taxon>malvids</taxon>
        <taxon>Sapindales</taxon>
        <taxon>Sapindaceae</taxon>
        <taxon>Hippocastanoideae</taxon>
        <taxon>Acereae</taxon>
        <taxon>Acer</taxon>
    </lineage>
</organism>
<dbReference type="InterPro" id="IPR013103">
    <property type="entry name" value="RVT_2"/>
</dbReference>
<dbReference type="Proteomes" id="UP001168877">
    <property type="component" value="Unassembled WGS sequence"/>
</dbReference>
<dbReference type="Pfam" id="PF07727">
    <property type="entry name" value="RVT_2"/>
    <property type="match status" value="1"/>
</dbReference>
<reference evidence="3" key="2">
    <citation type="submission" date="2023-06" db="EMBL/GenBank/DDBJ databases">
        <authorList>
            <person name="Swenson N.G."/>
            <person name="Wegrzyn J.L."/>
            <person name="Mcevoy S.L."/>
        </authorList>
    </citation>
    <scope>NUCLEOTIDE SEQUENCE</scope>
    <source>
        <strain evidence="3">NS2018</strain>
        <tissue evidence="3">Leaf</tissue>
    </source>
</reference>
<dbReference type="InterPro" id="IPR043502">
    <property type="entry name" value="DNA/RNA_pol_sf"/>
</dbReference>